<feature type="compositionally biased region" description="Low complexity" evidence="1">
    <location>
        <begin position="19"/>
        <end position="30"/>
    </location>
</feature>
<feature type="compositionally biased region" description="Polar residues" evidence="1">
    <location>
        <begin position="66"/>
        <end position="84"/>
    </location>
</feature>
<protein>
    <submittedName>
        <fullName evidence="2">Uncharacterized protein</fullName>
    </submittedName>
</protein>
<dbReference type="Proteomes" id="UP000001514">
    <property type="component" value="Unassembled WGS sequence"/>
</dbReference>
<dbReference type="KEGG" id="smo:SELMODRAFT_420741"/>
<reference evidence="2 3" key="1">
    <citation type="journal article" date="2011" name="Science">
        <title>The Selaginella genome identifies genetic changes associated with the evolution of vascular plants.</title>
        <authorList>
            <person name="Banks J.A."/>
            <person name="Nishiyama T."/>
            <person name="Hasebe M."/>
            <person name="Bowman J.L."/>
            <person name="Gribskov M."/>
            <person name="dePamphilis C."/>
            <person name="Albert V.A."/>
            <person name="Aono N."/>
            <person name="Aoyama T."/>
            <person name="Ambrose B.A."/>
            <person name="Ashton N.W."/>
            <person name="Axtell M.J."/>
            <person name="Barker E."/>
            <person name="Barker M.S."/>
            <person name="Bennetzen J.L."/>
            <person name="Bonawitz N.D."/>
            <person name="Chapple C."/>
            <person name="Cheng C."/>
            <person name="Correa L.G."/>
            <person name="Dacre M."/>
            <person name="DeBarry J."/>
            <person name="Dreyer I."/>
            <person name="Elias M."/>
            <person name="Engstrom E.M."/>
            <person name="Estelle M."/>
            <person name="Feng L."/>
            <person name="Finet C."/>
            <person name="Floyd S.K."/>
            <person name="Frommer W.B."/>
            <person name="Fujita T."/>
            <person name="Gramzow L."/>
            <person name="Gutensohn M."/>
            <person name="Harholt J."/>
            <person name="Hattori M."/>
            <person name="Heyl A."/>
            <person name="Hirai T."/>
            <person name="Hiwatashi Y."/>
            <person name="Ishikawa M."/>
            <person name="Iwata M."/>
            <person name="Karol K.G."/>
            <person name="Koehler B."/>
            <person name="Kolukisaoglu U."/>
            <person name="Kubo M."/>
            <person name="Kurata T."/>
            <person name="Lalonde S."/>
            <person name="Li K."/>
            <person name="Li Y."/>
            <person name="Litt A."/>
            <person name="Lyons E."/>
            <person name="Manning G."/>
            <person name="Maruyama T."/>
            <person name="Michael T.P."/>
            <person name="Mikami K."/>
            <person name="Miyazaki S."/>
            <person name="Morinaga S."/>
            <person name="Murata T."/>
            <person name="Mueller-Roeber B."/>
            <person name="Nelson D.R."/>
            <person name="Obara M."/>
            <person name="Oguri Y."/>
            <person name="Olmstead R.G."/>
            <person name="Onodera N."/>
            <person name="Petersen B.L."/>
            <person name="Pils B."/>
            <person name="Prigge M."/>
            <person name="Rensing S.A."/>
            <person name="Riano-Pachon D.M."/>
            <person name="Roberts A.W."/>
            <person name="Sato Y."/>
            <person name="Scheller H.V."/>
            <person name="Schulz B."/>
            <person name="Schulz C."/>
            <person name="Shakirov E.V."/>
            <person name="Shibagaki N."/>
            <person name="Shinohara N."/>
            <person name="Shippen D.E."/>
            <person name="Soerensen I."/>
            <person name="Sotooka R."/>
            <person name="Sugimoto N."/>
            <person name="Sugita M."/>
            <person name="Sumikawa N."/>
            <person name="Tanurdzic M."/>
            <person name="Theissen G."/>
            <person name="Ulvskov P."/>
            <person name="Wakazuki S."/>
            <person name="Weng J.K."/>
            <person name="Willats W.W."/>
            <person name="Wipf D."/>
            <person name="Wolf P.G."/>
            <person name="Yang L."/>
            <person name="Zimmer A.D."/>
            <person name="Zhu Q."/>
            <person name="Mitros T."/>
            <person name="Hellsten U."/>
            <person name="Loque D."/>
            <person name="Otillar R."/>
            <person name="Salamov A."/>
            <person name="Schmutz J."/>
            <person name="Shapiro H."/>
            <person name="Lindquist E."/>
            <person name="Lucas S."/>
            <person name="Rokhsar D."/>
            <person name="Grigoriev I.V."/>
        </authorList>
    </citation>
    <scope>NUCLEOTIDE SEQUENCE [LARGE SCALE GENOMIC DNA]</scope>
</reference>
<name>D8SCZ3_SELML</name>
<dbReference type="AlphaFoldDB" id="D8SCZ3"/>
<accession>D8SCZ3</accession>
<feature type="compositionally biased region" description="Basic and acidic residues" evidence="1">
    <location>
        <begin position="253"/>
        <end position="266"/>
    </location>
</feature>
<proteinExistence type="predicted"/>
<feature type="compositionally biased region" description="Pro residues" evidence="1">
    <location>
        <begin position="164"/>
        <end position="177"/>
    </location>
</feature>
<dbReference type="InParanoid" id="D8SCZ3"/>
<gene>
    <name evidence="2" type="ORF">SELMODRAFT_420741</name>
</gene>
<feature type="region of interest" description="Disordered" evidence="1">
    <location>
        <begin position="235"/>
        <end position="278"/>
    </location>
</feature>
<keyword evidence="3" id="KW-1185">Reference proteome</keyword>
<feature type="region of interest" description="Disordered" evidence="1">
    <location>
        <begin position="1"/>
        <end position="212"/>
    </location>
</feature>
<evidence type="ECO:0000313" key="3">
    <source>
        <dbReference type="Proteomes" id="UP000001514"/>
    </source>
</evidence>
<dbReference type="Gramene" id="EFJ17792">
    <property type="protein sequence ID" value="EFJ17792"/>
    <property type="gene ID" value="SELMODRAFT_420741"/>
</dbReference>
<sequence length="319" mass="33867">MAMEMPMARGYIQSPAPPATKNAARAAGTPPDSQRSDRSFNGAFESDRSQSPCRPLHWPNLPGVGLTTQSPSIRGRDCSSSSPKQDGGESGSPGFDTGGRRSSAKRGREETTIALESLDFSQFVSPAKNREAAATTPPPRPSIVGDRHPTPPPPPAIVGDRHPTPVPSPGIVTPPPSSHDVEKVLSNPRSIPARDLITTVASSSGGKKASTRLAEADENFISPNSELVTLRRRRRRLLSSSSSTPQPSDGGGDGDHNDHHDRDHHTSSSKKARTGAPRNVEAVITSWMRPCREVKDFGVAAFAAALQRIGYKLPGFGNG</sequence>
<evidence type="ECO:0000256" key="1">
    <source>
        <dbReference type="SAM" id="MobiDB-lite"/>
    </source>
</evidence>
<dbReference type="EMBL" id="GL377612">
    <property type="protein sequence ID" value="EFJ17792.1"/>
    <property type="molecule type" value="Genomic_DNA"/>
</dbReference>
<dbReference type="HOGENOM" id="CLU_904312_0_0_1"/>
<evidence type="ECO:0000313" key="2">
    <source>
        <dbReference type="EMBL" id="EFJ17792.1"/>
    </source>
</evidence>
<organism evidence="3">
    <name type="scientific">Selaginella moellendorffii</name>
    <name type="common">Spikemoss</name>
    <dbReference type="NCBI Taxonomy" id="88036"/>
    <lineage>
        <taxon>Eukaryota</taxon>
        <taxon>Viridiplantae</taxon>
        <taxon>Streptophyta</taxon>
        <taxon>Embryophyta</taxon>
        <taxon>Tracheophyta</taxon>
        <taxon>Lycopodiopsida</taxon>
        <taxon>Selaginellales</taxon>
        <taxon>Selaginellaceae</taxon>
        <taxon>Selaginella</taxon>
    </lineage>
</organism>